<evidence type="ECO:0000313" key="3">
    <source>
        <dbReference type="EnsemblMetazoa" id="HelroP169507"/>
    </source>
</evidence>
<dbReference type="HOGENOM" id="CLU_1751685_0_0_1"/>
<accession>T1F210</accession>
<dbReference type="InParanoid" id="T1F210"/>
<evidence type="ECO:0000313" key="4">
    <source>
        <dbReference type="Proteomes" id="UP000015101"/>
    </source>
</evidence>
<dbReference type="CTD" id="20202860"/>
<dbReference type="EMBL" id="AMQM01003296">
    <property type="status" value="NOT_ANNOTATED_CDS"/>
    <property type="molecule type" value="Genomic_DNA"/>
</dbReference>
<evidence type="ECO:0000256" key="1">
    <source>
        <dbReference type="SAM" id="MobiDB-lite"/>
    </source>
</evidence>
<sequence length="149" mass="17063">MEHVALQCPSAVESNLKFHDCYGVCQTSFTFIRHMFVCCVNVIIKCIVLMVTPYICSTSSPACKNSNRLANEIGTSQDYYFYRPRRMNTKQDQCPRPMLFSQPRNSNLTTTKKSPTTARKQKPETRSNKMLIQGTTKKTICNIIYTDTL</sequence>
<proteinExistence type="predicted"/>
<protein>
    <submittedName>
        <fullName evidence="2 3">Uncharacterized protein</fullName>
    </submittedName>
</protein>
<dbReference type="GeneID" id="20202860"/>
<dbReference type="EMBL" id="KB096080">
    <property type="protein sequence ID" value="ESO08627.1"/>
    <property type="molecule type" value="Genomic_DNA"/>
</dbReference>
<reference evidence="4" key="1">
    <citation type="submission" date="2012-12" db="EMBL/GenBank/DDBJ databases">
        <authorList>
            <person name="Hellsten U."/>
            <person name="Grimwood J."/>
            <person name="Chapman J.A."/>
            <person name="Shapiro H."/>
            <person name="Aerts A."/>
            <person name="Otillar R.P."/>
            <person name="Terry A.Y."/>
            <person name="Boore J.L."/>
            <person name="Simakov O."/>
            <person name="Marletaz F."/>
            <person name="Cho S.-J."/>
            <person name="Edsinger-Gonzales E."/>
            <person name="Havlak P."/>
            <person name="Kuo D.-H."/>
            <person name="Larsson T."/>
            <person name="Lv J."/>
            <person name="Arendt D."/>
            <person name="Savage R."/>
            <person name="Osoegawa K."/>
            <person name="de Jong P."/>
            <person name="Lindberg D.R."/>
            <person name="Seaver E.C."/>
            <person name="Weisblat D.A."/>
            <person name="Putnam N.H."/>
            <person name="Grigoriev I.V."/>
            <person name="Rokhsar D.S."/>
        </authorList>
    </citation>
    <scope>NUCLEOTIDE SEQUENCE</scope>
</reference>
<name>T1F210_HELRO</name>
<evidence type="ECO:0000313" key="2">
    <source>
        <dbReference type="EMBL" id="ESO08627.1"/>
    </source>
</evidence>
<feature type="compositionally biased region" description="Polar residues" evidence="1">
    <location>
        <begin position="102"/>
        <end position="118"/>
    </location>
</feature>
<dbReference type="EnsemblMetazoa" id="HelroT169507">
    <property type="protein sequence ID" value="HelroP169507"/>
    <property type="gene ID" value="HelroG169507"/>
</dbReference>
<feature type="region of interest" description="Disordered" evidence="1">
    <location>
        <begin position="101"/>
        <end position="129"/>
    </location>
</feature>
<dbReference type="AlphaFoldDB" id="T1F210"/>
<dbReference type="Proteomes" id="UP000015101">
    <property type="component" value="Unassembled WGS sequence"/>
</dbReference>
<dbReference type="RefSeq" id="XP_009013557.1">
    <property type="nucleotide sequence ID" value="XM_009015309.1"/>
</dbReference>
<reference evidence="3" key="3">
    <citation type="submission" date="2015-06" db="UniProtKB">
        <authorList>
            <consortium name="EnsemblMetazoa"/>
        </authorList>
    </citation>
    <scope>IDENTIFICATION</scope>
</reference>
<organism evidence="3 4">
    <name type="scientific">Helobdella robusta</name>
    <name type="common">Californian leech</name>
    <dbReference type="NCBI Taxonomy" id="6412"/>
    <lineage>
        <taxon>Eukaryota</taxon>
        <taxon>Metazoa</taxon>
        <taxon>Spiralia</taxon>
        <taxon>Lophotrochozoa</taxon>
        <taxon>Annelida</taxon>
        <taxon>Clitellata</taxon>
        <taxon>Hirudinea</taxon>
        <taxon>Rhynchobdellida</taxon>
        <taxon>Glossiphoniidae</taxon>
        <taxon>Helobdella</taxon>
    </lineage>
</organism>
<gene>
    <name evidence="3" type="primary">20202860</name>
    <name evidence="2" type="ORF">HELRODRAFT_169507</name>
</gene>
<reference evidence="2 4" key="2">
    <citation type="journal article" date="2013" name="Nature">
        <title>Insights into bilaterian evolution from three spiralian genomes.</title>
        <authorList>
            <person name="Simakov O."/>
            <person name="Marletaz F."/>
            <person name="Cho S.J."/>
            <person name="Edsinger-Gonzales E."/>
            <person name="Havlak P."/>
            <person name="Hellsten U."/>
            <person name="Kuo D.H."/>
            <person name="Larsson T."/>
            <person name="Lv J."/>
            <person name="Arendt D."/>
            <person name="Savage R."/>
            <person name="Osoegawa K."/>
            <person name="de Jong P."/>
            <person name="Grimwood J."/>
            <person name="Chapman J.A."/>
            <person name="Shapiro H."/>
            <person name="Aerts A."/>
            <person name="Otillar R.P."/>
            <person name="Terry A.Y."/>
            <person name="Boore J.L."/>
            <person name="Grigoriev I.V."/>
            <person name="Lindberg D.R."/>
            <person name="Seaver E.C."/>
            <person name="Weisblat D.A."/>
            <person name="Putnam N.H."/>
            <person name="Rokhsar D.S."/>
        </authorList>
    </citation>
    <scope>NUCLEOTIDE SEQUENCE</scope>
</reference>
<dbReference type="KEGG" id="hro:HELRODRAFT_169507"/>
<keyword evidence="4" id="KW-1185">Reference proteome</keyword>